<name>A0A0W7WN19_9RHOB</name>
<evidence type="ECO:0000256" key="2">
    <source>
        <dbReference type="SAM" id="Phobius"/>
    </source>
</evidence>
<protein>
    <submittedName>
        <fullName evidence="4">Sporulation protein</fullName>
    </submittedName>
</protein>
<gene>
    <name evidence="4" type="ORF">AVJ23_04740</name>
</gene>
<keyword evidence="2" id="KW-0472">Membrane</keyword>
<organism evidence="4 5">
    <name type="scientific">Pseudoponticoccus marisrubri</name>
    <dbReference type="NCBI Taxonomy" id="1685382"/>
    <lineage>
        <taxon>Bacteria</taxon>
        <taxon>Pseudomonadati</taxon>
        <taxon>Pseudomonadota</taxon>
        <taxon>Alphaproteobacteria</taxon>
        <taxon>Rhodobacterales</taxon>
        <taxon>Roseobacteraceae</taxon>
        <taxon>Pseudoponticoccus</taxon>
    </lineage>
</organism>
<evidence type="ECO:0000259" key="3">
    <source>
        <dbReference type="PROSITE" id="PS51724"/>
    </source>
</evidence>
<keyword evidence="5" id="KW-1185">Reference proteome</keyword>
<dbReference type="AlphaFoldDB" id="A0A0W7WN19"/>
<accession>A0A0W7WN19</accession>
<feature type="region of interest" description="Disordered" evidence="1">
    <location>
        <begin position="106"/>
        <end position="125"/>
    </location>
</feature>
<evidence type="ECO:0000313" key="4">
    <source>
        <dbReference type="EMBL" id="KUF11892.1"/>
    </source>
</evidence>
<dbReference type="Proteomes" id="UP000054396">
    <property type="component" value="Unassembled WGS sequence"/>
</dbReference>
<dbReference type="RefSeq" id="WP_058861010.1">
    <property type="nucleotide sequence ID" value="NZ_LPXO01000002.1"/>
</dbReference>
<dbReference type="STRING" id="1685382.AVJ23_04740"/>
<dbReference type="EMBL" id="LPXO01000002">
    <property type="protein sequence ID" value="KUF11892.1"/>
    <property type="molecule type" value="Genomic_DNA"/>
</dbReference>
<sequence length="326" mass="33839">MADFTYEGGDMPPAPGKVASLTNWIGAAASLALVAGVGVWGYGVVSRDVSGVPVVQAMGGPMRVAPEDPGGQLAENTGLAVNTVAGSGATAPPPDRLVLAPQPSGLAEEDVAAGTLSPREDPPMQTSLAEQAEIMEVDPPFELAEDEDPIQALANQLAAGAAPLSELAPGEDKPVVTELAEPVEAEPEAAPRPLVDANGALNRSLRPRPRPAGLGTQVAAAGELPLPSTVSVGAREIDADTLDPGTRLVQIGAFDSPETARSEWDRLEGRFGEYLEGKDRVIQRANSGGRVFYRLRAHGFADLSDARRFCAAFVAQNVDCIPVVTR</sequence>
<dbReference type="InterPro" id="IPR007730">
    <property type="entry name" value="SPOR-like_dom"/>
</dbReference>
<dbReference type="OrthoDB" id="8479416at2"/>
<dbReference type="InterPro" id="IPR036680">
    <property type="entry name" value="SPOR-like_sf"/>
</dbReference>
<dbReference type="Pfam" id="PF05036">
    <property type="entry name" value="SPOR"/>
    <property type="match status" value="1"/>
</dbReference>
<proteinExistence type="predicted"/>
<evidence type="ECO:0000256" key="1">
    <source>
        <dbReference type="SAM" id="MobiDB-lite"/>
    </source>
</evidence>
<reference evidence="4 5" key="1">
    <citation type="submission" date="2015-12" db="EMBL/GenBank/DDBJ databases">
        <authorList>
            <person name="Shamseldin A."/>
            <person name="Moawad H."/>
            <person name="Abd El-Rahim W.M."/>
            <person name="Sadowsky M.J."/>
        </authorList>
    </citation>
    <scope>NUCLEOTIDE SEQUENCE [LARGE SCALE GENOMIC DNA]</scope>
    <source>
        <strain evidence="4 5">SJ5A-1</strain>
    </source>
</reference>
<dbReference type="SUPFAM" id="SSF110997">
    <property type="entry name" value="Sporulation related repeat"/>
    <property type="match status" value="1"/>
</dbReference>
<dbReference type="Gene3D" id="3.30.70.1070">
    <property type="entry name" value="Sporulation related repeat"/>
    <property type="match status" value="1"/>
</dbReference>
<keyword evidence="2" id="KW-1133">Transmembrane helix</keyword>
<feature type="domain" description="SPOR" evidence="3">
    <location>
        <begin position="241"/>
        <end position="326"/>
    </location>
</feature>
<feature type="transmembrane region" description="Helical" evidence="2">
    <location>
        <begin position="21"/>
        <end position="43"/>
    </location>
</feature>
<comment type="caution">
    <text evidence="4">The sequence shown here is derived from an EMBL/GenBank/DDBJ whole genome shotgun (WGS) entry which is preliminary data.</text>
</comment>
<dbReference type="PROSITE" id="PS51724">
    <property type="entry name" value="SPOR"/>
    <property type="match status" value="1"/>
</dbReference>
<evidence type="ECO:0000313" key="5">
    <source>
        <dbReference type="Proteomes" id="UP000054396"/>
    </source>
</evidence>
<dbReference type="GO" id="GO:0042834">
    <property type="term" value="F:peptidoglycan binding"/>
    <property type="evidence" value="ECO:0007669"/>
    <property type="project" value="InterPro"/>
</dbReference>
<keyword evidence="2" id="KW-0812">Transmembrane</keyword>